<proteinExistence type="predicted"/>
<reference evidence="1" key="1">
    <citation type="submission" date="2021-05" db="EMBL/GenBank/DDBJ databases">
        <authorList>
            <person name="Alioto T."/>
            <person name="Alioto T."/>
            <person name="Gomez Garrido J."/>
        </authorList>
    </citation>
    <scope>NUCLEOTIDE SEQUENCE</scope>
</reference>
<evidence type="ECO:0000313" key="1">
    <source>
        <dbReference type="EMBL" id="CAG6543766.1"/>
    </source>
</evidence>
<dbReference type="EMBL" id="HBUE01229134">
    <property type="protein sequence ID" value="CAG6543769.1"/>
    <property type="molecule type" value="Transcribed_RNA"/>
</dbReference>
<accession>A0A8D8I193</accession>
<dbReference type="EMBL" id="HBUE01335898">
    <property type="protein sequence ID" value="CAG6595895.1"/>
    <property type="molecule type" value="Transcribed_RNA"/>
</dbReference>
<dbReference type="EMBL" id="HBUE01229131">
    <property type="protein sequence ID" value="CAG6543766.1"/>
    <property type="molecule type" value="Transcribed_RNA"/>
</dbReference>
<sequence length="248" mass="26182">MRISFSTVLPSVPACWTSSSINSFITSFSSSAKLGALLLSALSSACGGAWLSATSFMINPGVPVAATGPPILAETLIRWMLLTWPSPSSSSWLSSALAVTISGSFCGNSSSPYVLWRDSTSCTGWNEFWFSLVDHWLSCGCRLNRVRSRMRNLGVEVESACCCVCCCCGSRSRCSCLDRVVGDTLRSSLFLANPLVTEGSGEAVVVVAAAAVVVTGRRVLARRMSWRLLGRTVAVPCVGCSSSEPPGA</sequence>
<dbReference type="EMBL" id="HBUE01335895">
    <property type="protein sequence ID" value="CAG6595892.1"/>
    <property type="molecule type" value="Transcribed_RNA"/>
</dbReference>
<dbReference type="AlphaFoldDB" id="A0A8D8I193"/>
<name>A0A8D8I193_CULPI</name>
<protein>
    <submittedName>
        <fullName evidence="1">(northern house mosquito) hypothetical protein</fullName>
    </submittedName>
</protein>
<organism evidence="1">
    <name type="scientific">Culex pipiens</name>
    <name type="common">House mosquito</name>
    <dbReference type="NCBI Taxonomy" id="7175"/>
    <lineage>
        <taxon>Eukaryota</taxon>
        <taxon>Metazoa</taxon>
        <taxon>Ecdysozoa</taxon>
        <taxon>Arthropoda</taxon>
        <taxon>Hexapoda</taxon>
        <taxon>Insecta</taxon>
        <taxon>Pterygota</taxon>
        <taxon>Neoptera</taxon>
        <taxon>Endopterygota</taxon>
        <taxon>Diptera</taxon>
        <taxon>Nematocera</taxon>
        <taxon>Culicoidea</taxon>
        <taxon>Culicidae</taxon>
        <taxon>Culicinae</taxon>
        <taxon>Culicini</taxon>
        <taxon>Culex</taxon>
        <taxon>Culex</taxon>
    </lineage>
</organism>